<evidence type="ECO:0000256" key="2">
    <source>
        <dbReference type="ARBA" id="ARBA00022737"/>
    </source>
</evidence>
<reference evidence="4 5" key="1">
    <citation type="submission" date="2012-10" db="EMBL/GenBank/DDBJ databases">
        <title>Genome sequencing of Tanticharoenia sakaeratensis NBRC 103193.</title>
        <authorList>
            <person name="Azuma Y."/>
            <person name="Hadano H."/>
            <person name="Hirakawa H."/>
            <person name="Matsushita K."/>
        </authorList>
    </citation>
    <scope>NUCLEOTIDE SEQUENCE [LARGE SCALE GENOMIC DNA]</scope>
    <source>
        <strain evidence="4 5">NBRC 103193</strain>
    </source>
</reference>
<dbReference type="Pfam" id="PF00581">
    <property type="entry name" value="Rhodanese"/>
    <property type="match status" value="2"/>
</dbReference>
<dbReference type="InterPro" id="IPR045078">
    <property type="entry name" value="TST/MPST-like"/>
</dbReference>
<dbReference type="STRING" id="1231623.Tasa_015_001"/>
<dbReference type="RefSeq" id="WP_048848532.1">
    <property type="nucleotide sequence ID" value="NZ_BALE01000015.1"/>
</dbReference>
<keyword evidence="2" id="KW-0677">Repeat</keyword>
<keyword evidence="1 4" id="KW-0808">Transferase</keyword>
<accession>A0A0D6MK50</accession>
<dbReference type="Proteomes" id="UP000032679">
    <property type="component" value="Unassembled WGS sequence"/>
</dbReference>
<keyword evidence="4" id="KW-0670">Pyruvate</keyword>
<protein>
    <submittedName>
        <fullName evidence="4">3-mercaptopyruvate sulfurtransferase</fullName>
    </submittedName>
</protein>
<name>A0A0D6MK50_9PROT</name>
<dbReference type="EMBL" id="BALE01000015">
    <property type="protein sequence ID" value="GAN54012.1"/>
    <property type="molecule type" value="Genomic_DNA"/>
</dbReference>
<dbReference type="Gene3D" id="3.40.250.10">
    <property type="entry name" value="Rhodanese-like domain"/>
    <property type="match status" value="2"/>
</dbReference>
<feature type="domain" description="Rhodanese" evidence="3">
    <location>
        <begin position="24"/>
        <end position="146"/>
    </location>
</feature>
<organism evidence="4 5">
    <name type="scientific">Tanticharoenia sakaeratensis NBRC 103193</name>
    <dbReference type="NCBI Taxonomy" id="1231623"/>
    <lineage>
        <taxon>Bacteria</taxon>
        <taxon>Pseudomonadati</taxon>
        <taxon>Pseudomonadota</taxon>
        <taxon>Alphaproteobacteria</taxon>
        <taxon>Acetobacterales</taxon>
        <taxon>Acetobacteraceae</taxon>
        <taxon>Tanticharoenia</taxon>
    </lineage>
</organism>
<dbReference type="GO" id="GO:0004792">
    <property type="term" value="F:thiosulfate-cyanide sulfurtransferase activity"/>
    <property type="evidence" value="ECO:0007669"/>
    <property type="project" value="TreeGrafter"/>
</dbReference>
<dbReference type="CDD" id="cd01448">
    <property type="entry name" value="TST_Repeat_1"/>
    <property type="match status" value="1"/>
</dbReference>
<dbReference type="OrthoDB" id="9781034at2"/>
<dbReference type="SMART" id="SM00450">
    <property type="entry name" value="RHOD"/>
    <property type="match status" value="2"/>
</dbReference>
<dbReference type="PANTHER" id="PTHR11364:SF27">
    <property type="entry name" value="SULFURTRANSFERASE"/>
    <property type="match status" value="1"/>
</dbReference>
<evidence type="ECO:0000259" key="3">
    <source>
        <dbReference type="PROSITE" id="PS50206"/>
    </source>
</evidence>
<dbReference type="PANTHER" id="PTHR11364">
    <property type="entry name" value="THIOSULFATE SULFERTANSFERASE"/>
    <property type="match status" value="1"/>
</dbReference>
<dbReference type="InterPro" id="IPR001763">
    <property type="entry name" value="Rhodanese-like_dom"/>
</dbReference>
<evidence type="ECO:0000256" key="1">
    <source>
        <dbReference type="ARBA" id="ARBA00022679"/>
    </source>
</evidence>
<dbReference type="SUPFAM" id="SSF52821">
    <property type="entry name" value="Rhodanese/Cell cycle control phosphatase"/>
    <property type="match status" value="2"/>
</dbReference>
<dbReference type="InterPro" id="IPR036873">
    <property type="entry name" value="Rhodanese-like_dom_sf"/>
</dbReference>
<dbReference type="AlphaFoldDB" id="A0A0D6MK50"/>
<evidence type="ECO:0000313" key="5">
    <source>
        <dbReference type="Proteomes" id="UP000032679"/>
    </source>
</evidence>
<keyword evidence="5" id="KW-1185">Reference proteome</keyword>
<feature type="domain" description="Rhodanese" evidence="3">
    <location>
        <begin position="189"/>
        <end position="286"/>
    </location>
</feature>
<evidence type="ECO:0000313" key="4">
    <source>
        <dbReference type="EMBL" id="GAN54012.1"/>
    </source>
</evidence>
<gene>
    <name evidence="4" type="ORF">Tasa_015_001</name>
</gene>
<dbReference type="PROSITE" id="PS50206">
    <property type="entry name" value="RHODANESE_3"/>
    <property type="match status" value="2"/>
</dbReference>
<sequence>MNTDAPVPFPTPLVTATWLKDHLSDPDLVILDASIARQQTGAFPYGPGVRAFRTAHIPTAHHADLFSTFSDPNGAFPFTRPGLAAMRDACRALGIRPESRIVVYDGLNMTWAARVWWVLRAFDLDAVSVLNGGLDAWRAAGGHVETGDTEPPISGTFQPIERPGYFVDLAYVKSVLTNGRAADLVCALRPDAFAGHGDPSPRRGHIPGSINIPFAGTLSDGVLEPARVNDAFSGLSDRRHETILYCGGGINAAGLALGMAAAGLPQPRIFDGSLNEWAADPTLPMEAGAS</sequence>
<comment type="caution">
    <text evidence="4">The sequence shown here is derived from an EMBL/GenBank/DDBJ whole genome shotgun (WGS) entry which is preliminary data.</text>
</comment>
<proteinExistence type="predicted"/>